<dbReference type="Pfam" id="PF03401">
    <property type="entry name" value="TctC"/>
    <property type="match status" value="1"/>
</dbReference>
<gene>
    <name evidence="3" type="ORF">ISF6_2094</name>
</gene>
<comment type="similarity">
    <text evidence="1">Belongs to the UPF0065 (bug) family.</text>
</comment>
<reference evidence="4" key="1">
    <citation type="submission" date="2015-07" db="EMBL/GenBank/DDBJ databases">
        <title>Discovery of a poly(ethylene terephthalate assimilation.</title>
        <authorList>
            <person name="Yoshida S."/>
            <person name="Hiraga K."/>
            <person name="Takehana T."/>
            <person name="Taniguchi I."/>
            <person name="Yamaji H."/>
            <person name="Maeda Y."/>
            <person name="Toyohara K."/>
            <person name="Miyamoto K."/>
            <person name="Kimura Y."/>
            <person name="Oda K."/>
        </authorList>
    </citation>
    <scope>NUCLEOTIDE SEQUENCE [LARGE SCALE GENOMIC DNA]</scope>
    <source>
        <strain evidence="4">NBRC 110686 / TISTR 2288 / 201-F6</strain>
    </source>
</reference>
<evidence type="ECO:0000256" key="1">
    <source>
        <dbReference type="ARBA" id="ARBA00006987"/>
    </source>
</evidence>
<feature type="signal peptide" evidence="2">
    <location>
        <begin position="1"/>
        <end position="31"/>
    </location>
</feature>
<keyword evidence="2" id="KW-0732">Signal</keyword>
<dbReference type="PROSITE" id="PS51318">
    <property type="entry name" value="TAT"/>
    <property type="match status" value="1"/>
</dbReference>
<feature type="chain" id="PRO_5005513623" evidence="2">
    <location>
        <begin position="32"/>
        <end position="355"/>
    </location>
</feature>
<accession>A0A0K8P140</accession>
<evidence type="ECO:0000256" key="2">
    <source>
        <dbReference type="SAM" id="SignalP"/>
    </source>
</evidence>
<dbReference type="Proteomes" id="UP000037660">
    <property type="component" value="Unassembled WGS sequence"/>
</dbReference>
<dbReference type="PANTHER" id="PTHR42928:SF5">
    <property type="entry name" value="BLR1237 PROTEIN"/>
    <property type="match status" value="1"/>
</dbReference>
<evidence type="ECO:0000313" key="4">
    <source>
        <dbReference type="Proteomes" id="UP000037660"/>
    </source>
</evidence>
<dbReference type="EMBL" id="BBYR01000033">
    <property type="protein sequence ID" value="GAP36254.1"/>
    <property type="molecule type" value="Genomic_DNA"/>
</dbReference>
<keyword evidence="4" id="KW-1185">Reference proteome</keyword>
<protein>
    <submittedName>
        <fullName evidence="3">Putative exported protein</fullName>
    </submittedName>
</protein>
<dbReference type="RefSeq" id="WP_054020256.1">
    <property type="nucleotide sequence ID" value="NZ_BBYR01000033.1"/>
</dbReference>
<evidence type="ECO:0000313" key="3">
    <source>
        <dbReference type="EMBL" id="GAP36254.1"/>
    </source>
</evidence>
<reference evidence="3 4" key="2">
    <citation type="journal article" date="2016" name="Science">
        <title>A bacterium that degrades and assimilates poly(ethylene terephthalate).</title>
        <authorList>
            <person name="Yoshida S."/>
            <person name="Hiraga K."/>
            <person name="Takehana T."/>
            <person name="Taniguchi I."/>
            <person name="Yamaji H."/>
            <person name="Maeda Y."/>
            <person name="Toyohara K."/>
            <person name="Miyamoto K."/>
            <person name="Kimura Y."/>
            <person name="Oda K."/>
        </authorList>
    </citation>
    <scope>NUCLEOTIDE SEQUENCE [LARGE SCALE GENOMIC DNA]</scope>
    <source>
        <strain evidence="4">NBRC 110686 / TISTR 2288 / 201-F6</strain>
    </source>
</reference>
<dbReference type="InterPro" id="IPR042100">
    <property type="entry name" value="Bug_dom1"/>
</dbReference>
<dbReference type="CDD" id="cd07012">
    <property type="entry name" value="PBP2_Bug_TTT"/>
    <property type="match status" value="1"/>
</dbReference>
<dbReference type="InterPro" id="IPR005064">
    <property type="entry name" value="BUG"/>
</dbReference>
<dbReference type="Gene3D" id="3.40.190.10">
    <property type="entry name" value="Periplasmic binding protein-like II"/>
    <property type="match status" value="1"/>
</dbReference>
<name>A0A0K8P140_PISS1</name>
<proteinExistence type="inferred from homology"/>
<organism evidence="3 4">
    <name type="scientific">Piscinibacter sakaiensis</name>
    <name type="common">Ideonella sakaiensis</name>
    <dbReference type="NCBI Taxonomy" id="1547922"/>
    <lineage>
        <taxon>Bacteria</taxon>
        <taxon>Pseudomonadati</taxon>
        <taxon>Pseudomonadota</taxon>
        <taxon>Betaproteobacteria</taxon>
        <taxon>Burkholderiales</taxon>
        <taxon>Sphaerotilaceae</taxon>
        <taxon>Piscinibacter</taxon>
    </lineage>
</organism>
<dbReference type="Gene3D" id="3.40.190.150">
    <property type="entry name" value="Bordetella uptake gene, domain 1"/>
    <property type="match status" value="1"/>
</dbReference>
<dbReference type="OrthoDB" id="8880186at2"/>
<sequence length="355" mass="37429">MPPSPTVPRRRWLGRLVLAAGAAAGLGPVFAQAPAPAPAPAALPAPAELKPLKRPPGSWPTKPIRIVVAFPPGGLTDAYARLYAEHLTARLGVPAVVENKPGAGAILGIDAVAKAPPDGYTLLMTTSGTVWQNRVLYTKLPYNLDKDLVPVAVFPSGPLVLAVPEKLGIGSYRELLAHARANPSNMGSYAPGGYPQMVADQANRNDGTKIQTINYKGESPMWIDLANGQLTMAIGSYQAFNTVSTRGVKPIGVTGPYRSPKLPDVPTLMEQGADARLLQLEGGLPLMAPAGTPEAVLKLLSQVAVEGAATPRATQLRENFGIPNKPRDLAGTRADWARDVPVWIKLAVDLGIKLD</sequence>
<dbReference type="STRING" id="1547922.ISF6_2094"/>
<comment type="caution">
    <text evidence="3">The sequence shown here is derived from an EMBL/GenBank/DDBJ whole genome shotgun (WGS) entry which is preliminary data.</text>
</comment>
<dbReference type="InterPro" id="IPR006311">
    <property type="entry name" value="TAT_signal"/>
</dbReference>
<dbReference type="PANTHER" id="PTHR42928">
    <property type="entry name" value="TRICARBOXYLATE-BINDING PROTEIN"/>
    <property type="match status" value="1"/>
</dbReference>
<dbReference type="AlphaFoldDB" id="A0A0K8P140"/>